<evidence type="ECO:0000256" key="2">
    <source>
        <dbReference type="SAM" id="SignalP"/>
    </source>
</evidence>
<gene>
    <name evidence="4" type="primary">nrf-6_1</name>
    <name evidence="4" type="ORF">TNIN_331583</name>
</gene>
<feature type="transmembrane region" description="Helical" evidence="1">
    <location>
        <begin position="721"/>
        <end position="742"/>
    </location>
</feature>
<keyword evidence="5" id="KW-1185">Reference proteome</keyword>
<dbReference type="InterPro" id="IPR052728">
    <property type="entry name" value="O2_lipid_transport_reg"/>
</dbReference>
<comment type="caution">
    <text evidence="4">The sequence shown here is derived from an EMBL/GenBank/DDBJ whole genome shotgun (WGS) entry which is preliminary data.</text>
</comment>
<feature type="transmembrane region" description="Helical" evidence="1">
    <location>
        <begin position="570"/>
        <end position="591"/>
    </location>
</feature>
<protein>
    <submittedName>
        <fullName evidence="4">Nose resistant to fluoxetine protein 6</fullName>
    </submittedName>
</protein>
<keyword evidence="1" id="KW-0812">Transmembrane</keyword>
<dbReference type="Pfam" id="PF20146">
    <property type="entry name" value="NRF"/>
    <property type="match status" value="1"/>
</dbReference>
<feature type="transmembrane region" description="Helical" evidence="1">
    <location>
        <begin position="655"/>
        <end position="672"/>
    </location>
</feature>
<feature type="transmembrane region" description="Helical" evidence="1">
    <location>
        <begin position="241"/>
        <end position="263"/>
    </location>
</feature>
<evidence type="ECO:0000313" key="4">
    <source>
        <dbReference type="EMBL" id="GFY42501.1"/>
    </source>
</evidence>
<dbReference type="OrthoDB" id="10006435at2759"/>
<feature type="transmembrane region" description="Helical" evidence="1">
    <location>
        <begin position="361"/>
        <end position="379"/>
    </location>
</feature>
<dbReference type="InterPro" id="IPR006621">
    <property type="entry name" value="Nose-resist-to-fluoxetine_N"/>
</dbReference>
<name>A0A8X6WYI4_9ARAC</name>
<feature type="transmembrane region" description="Helical" evidence="1">
    <location>
        <begin position="541"/>
        <end position="558"/>
    </location>
</feature>
<feature type="transmembrane region" description="Helical" evidence="1">
    <location>
        <begin position="489"/>
        <end position="510"/>
    </location>
</feature>
<dbReference type="PANTHER" id="PTHR11161">
    <property type="entry name" value="O-ACYLTRANSFERASE"/>
    <property type="match status" value="1"/>
</dbReference>
<proteinExistence type="predicted"/>
<feature type="chain" id="PRO_5036452096" evidence="2">
    <location>
        <begin position="23"/>
        <end position="804"/>
    </location>
</feature>
<feature type="transmembrane region" description="Helical" evidence="1">
    <location>
        <begin position="400"/>
        <end position="420"/>
    </location>
</feature>
<accession>A0A8X6WYI4</accession>
<dbReference type="Proteomes" id="UP000886998">
    <property type="component" value="Unassembled WGS sequence"/>
</dbReference>
<organism evidence="4 5">
    <name type="scientific">Trichonephila inaurata madagascariensis</name>
    <dbReference type="NCBI Taxonomy" id="2747483"/>
    <lineage>
        <taxon>Eukaryota</taxon>
        <taxon>Metazoa</taxon>
        <taxon>Ecdysozoa</taxon>
        <taxon>Arthropoda</taxon>
        <taxon>Chelicerata</taxon>
        <taxon>Arachnida</taxon>
        <taxon>Araneae</taxon>
        <taxon>Araneomorphae</taxon>
        <taxon>Entelegynae</taxon>
        <taxon>Araneoidea</taxon>
        <taxon>Nephilidae</taxon>
        <taxon>Trichonephila</taxon>
        <taxon>Trichonephila inaurata</taxon>
    </lineage>
</organism>
<reference evidence="4" key="1">
    <citation type="submission" date="2020-08" db="EMBL/GenBank/DDBJ databases">
        <title>Multicomponent nature underlies the extraordinary mechanical properties of spider dragline silk.</title>
        <authorList>
            <person name="Kono N."/>
            <person name="Nakamura H."/>
            <person name="Mori M."/>
            <person name="Yoshida Y."/>
            <person name="Ohtoshi R."/>
            <person name="Malay A.D."/>
            <person name="Moran D.A.P."/>
            <person name="Tomita M."/>
            <person name="Numata K."/>
            <person name="Arakawa K."/>
        </authorList>
    </citation>
    <scope>NUCLEOTIDE SEQUENCE</scope>
</reference>
<evidence type="ECO:0000259" key="3">
    <source>
        <dbReference type="SMART" id="SM00703"/>
    </source>
</evidence>
<feature type="signal peptide" evidence="2">
    <location>
        <begin position="1"/>
        <end position="22"/>
    </location>
</feature>
<keyword evidence="2" id="KW-0732">Signal</keyword>
<feature type="domain" description="Nose resistant-to-fluoxetine protein N-terminal" evidence="3">
    <location>
        <begin position="71"/>
        <end position="230"/>
    </location>
</feature>
<keyword evidence="1" id="KW-1133">Transmembrane helix</keyword>
<dbReference type="EMBL" id="BMAV01003104">
    <property type="protein sequence ID" value="GFY42501.1"/>
    <property type="molecule type" value="Genomic_DNA"/>
</dbReference>
<feature type="transmembrane region" description="Helical" evidence="1">
    <location>
        <begin position="611"/>
        <end position="634"/>
    </location>
</feature>
<evidence type="ECO:0000256" key="1">
    <source>
        <dbReference type="SAM" id="Phobius"/>
    </source>
</evidence>
<dbReference type="PANTHER" id="PTHR11161:SF0">
    <property type="entry name" value="O-ACYLTRANSFERASE LIKE PROTEIN"/>
    <property type="match status" value="1"/>
</dbReference>
<dbReference type="SMART" id="SM00703">
    <property type="entry name" value="NRF"/>
    <property type="match status" value="1"/>
</dbReference>
<keyword evidence="1" id="KW-0472">Membrane</keyword>
<sequence length="804" mass="90734">MMRKSVWVLFAVVFCGVVAASAVNHNETAADPVEEEETFEQFEKKIKANVGSLVKMILPQLMRGSADAKVSGPCSASVIKVISGVRQLREWAMRMIDASGKIPPGILEGTSMAIGDYDECLDIAVGKKDEIPKTPEETIFTGKYCLLELNRPDIINKAIAEYESGNTDIPIAKTKTFLNMFVRYKHLTNNTMKIGLCVPSKCSREDIKNIMNSESLRKHIGRVNVPYCEIKGESQVSTYQIVLLVILAIVVCCLILGTIMDAFHRLKTDPQDLKRETPSYFCQIVQKFSLYGNAVTVLSTKRNSDNLSCLCGLRFFIVIMIIYSHTYGYIHKLHFQKYTKAANFIKFFDSFTFSGVGNGSVTLDSLVFVAAVTITYNRWRFVPEGCRVNLDIVKLLIRRYFRLSAAQLLCISLFLLFPLVGSGPFWNAYMSPILQNCHQRWFLNILYISNFWDSEDLCLYHTWILSLLMQLTIIGAVAMGILKRSMRFGIFFMILLILSGVIFVSIMTALNNLPGGLAFYMLDKRTFPIAWNNVFTKPLDHLGPFCIGLITGYFLALKKDRLKISRIASAILWCSSIVCTTSVMFGLYSYRHGQKIGTPLATFYALMHRNIASAILWCSSIVCTTSVMFGLYSYRHGQKIGTPLATFYALMHRNVWCIGIGWMVIACTTHHGGPISRVLKSKTFVPLDRLCYLAYLIHLPIMHYHSATIRSRFFMGHLEILFMAISYISLAFIASFFLNIMFVEPYYAIEKYVASFFRAKNKVDFQSKTDLNEISIPDGIITPKIAAISNGCVNLGYSKSLESF</sequence>
<evidence type="ECO:0000313" key="5">
    <source>
        <dbReference type="Proteomes" id="UP000886998"/>
    </source>
</evidence>
<feature type="transmembrane region" description="Helical" evidence="1">
    <location>
        <begin position="460"/>
        <end position="482"/>
    </location>
</feature>
<dbReference type="AlphaFoldDB" id="A0A8X6WYI4"/>
<feature type="transmembrane region" description="Helical" evidence="1">
    <location>
        <begin position="311"/>
        <end position="330"/>
    </location>
</feature>